<dbReference type="Gene3D" id="1.25.10.10">
    <property type="entry name" value="Leucine-rich Repeat Variant"/>
    <property type="match status" value="1"/>
</dbReference>
<dbReference type="EMBL" id="PYDT01000005">
    <property type="protein sequence ID" value="THU61516.1"/>
    <property type="molecule type" value="Genomic_DNA"/>
</dbReference>
<dbReference type="InterPro" id="IPR011989">
    <property type="entry name" value="ARM-like"/>
</dbReference>
<evidence type="ECO:0000313" key="4">
    <source>
        <dbReference type="Proteomes" id="UP000317650"/>
    </source>
</evidence>
<keyword evidence="2" id="KW-0472">Membrane</keyword>
<dbReference type="PANTHER" id="PTHR23315:SF238">
    <property type="entry name" value="ARM REPEAT SUPERFAMILY PROTEIN"/>
    <property type="match status" value="1"/>
</dbReference>
<gene>
    <name evidence="3" type="ORF">C4D60_Mb07t24110</name>
</gene>
<feature type="transmembrane region" description="Helical" evidence="2">
    <location>
        <begin position="30"/>
        <end position="58"/>
    </location>
</feature>
<dbReference type="Proteomes" id="UP000317650">
    <property type="component" value="Chromosome 7"/>
</dbReference>
<keyword evidence="2" id="KW-1133">Transmembrane helix</keyword>
<organism evidence="3 4">
    <name type="scientific">Musa balbisiana</name>
    <name type="common">Banana</name>
    <dbReference type="NCBI Taxonomy" id="52838"/>
    <lineage>
        <taxon>Eukaryota</taxon>
        <taxon>Viridiplantae</taxon>
        <taxon>Streptophyta</taxon>
        <taxon>Embryophyta</taxon>
        <taxon>Tracheophyta</taxon>
        <taxon>Spermatophyta</taxon>
        <taxon>Magnoliopsida</taxon>
        <taxon>Liliopsida</taxon>
        <taxon>Zingiberales</taxon>
        <taxon>Musaceae</taxon>
        <taxon>Musa</taxon>
    </lineage>
</organism>
<comment type="caution">
    <text evidence="3">The sequence shown here is derived from an EMBL/GenBank/DDBJ whole genome shotgun (WGS) entry which is preliminary data.</text>
</comment>
<evidence type="ECO:0000256" key="2">
    <source>
        <dbReference type="SAM" id="Phobius"/>
    </source>
</evidence>
<proteinExistence type="predicted"/>
<sequence>MSKKPLITTLVDLLDALDTSITSIKDMLKFLFGLVLYSLNNTTLIELGIVSPLFALVVKDGRRGLVRDTIAMITQVAGCDESMKAFRRMDGINVLKDLVVGRSGRARQNATTILSNLIKSDKAVRDVREVDEAKVVVKALADDDNRVSAGGRVRRRHY</sequence>
<evidence type="ECO:0000313" key="3">
    <source>
        <dbReference type="EMBL" id="THU61516.1"/>
    </source>
</evidence>
<protein>
    <recommendedName>
        <fullName evidence="5">U-box domain-containing protein</fullName>
    </recommendedName>
</protein>
<reference evidence="3 4" key="1">
    <citation type="journal article" date="2019" name="Nat. Plants">
        <title>Genome sequencing of Musa balbisiana reveals subgenome evolution and function divergence in polyploid bananas.</title>
        <authorList>
            <person name="Yao X."/>
        </authorList>
    </citation>
    <scope>NUCLEOTIDE SEQUENCE [LARGE SCALE GENOMIC DNA]</scope>
    <source>
        <strain evidence="4">cv. DH-PKW</strain>
        <tissue evidence="3">Leaves</tissue>
    </source>
</reference>
<dbReference type="AlphaFoldDB" id="A0A4V4H6W7"/>
<keyword evidence="4" id="KW-1185">Reference proteome</keyword>
<keyword evidence="2" id="KW-0812">Transmembrane</keyword>
<accession>A0A4V4H6W7</accession>
<evidence type="ECO:0008006" key="5">
    <source>
        <dbReference type="Google" id="ProtNLM"/>
    </source>
</evidence>
<dbReference type="PANTHER" id="PTHR23315">
    <property type="entry name" value="U BOX DOMAIN-CONTAINING"/>
    <property type="match status" value="1"/>
</dbReference>
<evidence type="ECO:0000256" key="1">
    <source>
        <dbReference type="ARBA" id="ARBA00022786"/>
    </source>
</evidence>
<dbReference type="SUPFAM" id="SSF48371">
    <property type="entry name" value="ARM repeat"/>
    <property type="match status" value="1"/>
</dbReference>
<dbReference type="InterPro" id="IPR016024">
    <property type="entry name" value="ARM-type_fold"/>
</dbReference>
<name>A0A4V4H6W7_MUSBA</name>
<keyword evidence="1" id="KW-0833">Ubl conjugation pathway</keyword>